<dbReference type="EMBL" id="CAESAK010000037">
    <property type="protein sequence ID" value="CAB4333980.1"/>
    <property type="molecule type" value="Genomic_DNA"/>
</dbReference>
<evidence type="ECO:0000313" key="1">
    <source>
        <dbReference type="EMBL" id="CAB4333980.1"/>
    </source>
</evidence>
<accession>A0A6J5Z1A2</accession>
<proteinExistence type="predicted"/>
<protein>
    <submittedName>
        <fullName evidence="1">Unannotated protein</fullName>
    </submittedName>
</protein>
<reference evidence="1" key="1">
    <citation type="submission" date="2020-05" db="EMBL/GenBank/DDBJ databases">
        <authorList>
            <person name="Chiriac C."/>
            <person name="Salcher M."/>
            <person name="Ghai R."/>
            <person name="Kavagutti S V."/>
        </authorList>
    </citation>
    <scope>NUCLEOTIDE SEQUENCE</scope>
</reference>
<dbReference type="AlphaFoldDB" id="A0A6J5Z1A2"/>
<name>A0A6J5Z1A2_9ZZZZ</name>
<gene>
    <name evidence="1" type="ORF">UFOPK3775_00402</name>
</gene>
<organism evidence="1">
    <name type="scientific">freshwater metagenome</name>
    <dbReference type="NCBI Taxonomy" id="449393"/>
    <lineage>
        <taxon>unclassified sequences</taxon>
        <taxon>metagenomes</taxon>
        <taxon>ecological metagenomes</taxon>
    </lineage>
</organism>
<sequence length="279" mass="31070">MSGRTKKVIAGVLSLIMVGSIAGVVVVRANAPKIFAETLSADEIRQVSARVCDFVLSDIQYTSDFLFAEVVPSRIRSLNNVTDDYWDTKDFKAKNNSWFYRDSSYDILQSKISLSIENNSQGLFDRFVEGKYSGAYTKNMVQWNSDLFYIATSDCNFTRTLDTLLNYDSALAEAKEVLANAPWYPRGFSEFSEFPGFAYKNSGGYCSYSFGSCAKFKIISNTSCASNLYIQANLNSGGSVIDWGNDSVSIGAYQMADIEIYFSSERSGTYEITTINCRP</sequence>